<gene>
    <name evidence="2" type="ORF">FUA23_11270</name>
</gene>
<evidence type="ECO:0000313" key="2">
    <source>
        <dbReference type="EMBL" id="TXF89318.1"/>
    </source>
</evidence>
<organism evidence="2 3">
    <name type="scientific">Neolewinella aurantiaca</name>
    <dbReference type="NCBI Taxonomy" id="2602767"/>
    <lineage>
        <taxon>Bacteria</taxon>
        <taxon>Pseudomonadati</taxon>
        <taxon>Bacteroidota</taxon>
        <taxon>Saprospiria</taxon>
        <taxon>Saprospirales</taxon>
        <taxon>Lewinellaceae</taxon>
        <taxon>Neolewinella</taxon>
    </lineage>
</organism>
<sequence length="138" mass="15392">MAKSTKDFTIKIGDGDKPKLRRSALADEKTIEEAVDQVATTGAPKSRKKAAAAKPSTKPATKPSANEGAPKSAAKKAKVEDDKELEKLLRNKRLTIDIPFYLHDALREHNFRNRSTTKDIINDYLHGLLKVKDIRKKK</sequence>
<evidence type="ECO:0000313" key="3">
    <source>
        <dbReference type="Proteomes" id="UP000321907"/>
    </source>
</evidence>
<keyword evidence="3" id="KW-1185">Reference proteome</keyword>
<evidence type="ECO:0000256" key="1">
    <source>
        <dbReference type="SAM" id="MobiDB-lite"/>
    </source>
</evidence>
<dbReference type="RefSeq" id="WP_147930844.1">
    <property type="nucleotide sequence ID" value="NZ_VOXD01000015.1"/>
</dbReference>
<proteinExistence type="predicted"/>
<feature type="region of interest" description="Disordered" evidence="1">
    <location>
        <begin position="36"/>
        <end position="81"/>
    </location>
</feature>
<comment type="caution">
    <text evidence="2">The sequence shown here is derived from an EMBL/GenBank/DDBJ whole genome shotgun (WGS) entry which is preliminary data.</text>
</comment>
<feature type="compositionally biased region" description="Low complexity" evidence="1">
    <location>
        <begin position="52"/>
        <end position="65"/>
    </location>
</feature>
<name>A0A5C7FWM6_9BACT</name>
<accession>A0A5C7FWM6</accession>
<dbReference type="Proteomes" id="UP000321907">
    <property type="component" value="Unassembled WGS sequence"/>
</dbReference>
<reference evidence="2 3" key="1">
    <citation type="submission" date="2019-08" db="EMBL/GenBank/DDBJ databases">
        <title>Lewinella sp. strain SSH13 Genome sequencing and assembly.</title>
        <authorList>
            <person name="Kim I."/>
        </authorList>
    </citation>
    <scope>NUCLEOTIDE SEQUENCE [LARGE SCALE GENOMIC DNA]</scope>
    <source>
        <strain evidence="2 3">SSH13</strain>
    </source>
</reference>
<dbReference type="EMBL" id="VOXD01000015">
    <property type="protein sequence ID" value="TXF89318.1"/>
    <property type="molecule type" value="Genomic_DNA"/>
</dbReference>
<protein>
    <submittedName>
        <fullName evidence="2">Uncharacterized protein</fullName>
    </submittedName>
</protein>
<dbReference type="AlphaFoldDB" id="A0A5C7FWM6"/>